<dbReference type="InterPro" id="IPR036908">
    <property type="entry name" value="RlpA-like_sf"/>
</dbReference>
<evidence type="ECO:0000256" key="4">
    <source>
        <dbReference type="RuleBase" id="RU003495"/>
    </source>
</evidence>
<keyword evidence="3" id="KW-0732">Signal</keyword>
<dbReference type="HAMAP" id="MF_02071">
    <property type="entry name" value="RlpA"/>
    <property type="match status" value="1"/>
</dbReference>
<dbReference type="Gene3D" id="2.40.40.10">
    <property type="entry name" value="RlpA-like domain"/>
    <property type="match status" value="1"/>
</dbReference>
<gene>
    <name evidence="3" type="primary">rlpA</name>
    <name evidence="7" type="ORF">ACFSKP_00190</name>
</gene>
<evidence type="ECO:0000313" key="7">
    <source>
        <dbReference type="EMBL" id="MFD2244649.1"/>
    </source>
</evidence>
<sequence precursor="true">MNLCSLILIYLFSFFNSTALYSADGKASYYSDRMQGQRTSSGERYNKTLLTAAHATLPFNTRVLVTNLKNGKTVIVKINDRLSARSRSIIDLSRAAAKELDIVRAGIGTVRLQEVEKEPKEQQDPSLIVSEKTPVKTE</sequence>
<dbReference type="EMBL" id="JBHUIM010000001">
    <property type="protein sequence ID" value="MFD2244649.1"/>
    <property type="molecule type" value="Genomic_DNA"/>
</dbReference>
<dbReference type="RefSeq" id="WP_250429999.1">
    <property type="nucleotide sequence ID" value="NZ_JALPRR010000002.1"/>
</dbReference>
<dbReference type="PANTHER" id="PTHR34183:SF8">
    <property type="entry name" value="ENDOLYTIC PEPTIDOGLYCAN TRANSGLYCOSYLASE RLPA-RELATED"/>
    <property type="match status" value="1"/>
</dbReference>
<feature type="domain" description="RlpA-like protein double-psi beta-barrel" evidence="6">
    <location>
        <begin position="23"/>
        <end position="111"/>
    </location>
</feature>
<dbReference type="NCBIfam" id="TIGR00413">
    <property type="entry name" value="rlpA"/>
    <property type="match status" value="1"/>
</dbReference>
<feature type="chain" id="PRO_5044911163" description="Probable endolytic peptidoglycan transglycosylase RlpA" evidence="3">
    <location>
        <begin position="23"/>
        <end position="138"/>
    </location>
</feature>
<accession>A0ABW5CTW3</accession>
<evidence type="ECO:0000259" key="6">
    <source>
        <dbReference type="Pfam" id="PF03330"/>
    </source>
</evidence>
<dbReference type="InterPro" id="IPR012997">
    <property type="entry name" value="RplA"/>
</dbReference>
<keyword evidence="1 3" id="KW-0456">Lyase</keyword>
<keyword evidence="2 3" id="KW-0961">Cell wall biogenesis/degradation</keyword>
<evidence type="ECO:0000256" key="2">
    <source>
        <dbReference type="ARBA" id="ARBA00023316"/>
    </source>
</evidence>
<comment type="similarity">
    <text evidence="3 4">Belongs to the RlpA family.</text>
</comment>
<dbReference type="CDD" id="cd22268">
    <property type="entry name" value="DPBB_RlpA-like"/>
    <property type="match status" value="1"/>
</dbReference>
<feature type="region of interest" description="Disordered" evidence="5">
    <location>
        <begin position="115"/>
        <end position="138"/>
    </location>
</feature>
<comment type="caution">
    <text evidence="7">The sequence shown here is derived from an EMBL/GenBank/DDBJ whole genome shotgun (WGS) entry which is preliminary data.</text>
</comment>
<dbReference type="Pfam" id="PF03330">
    <property type="entry name" value="DPBB_1"/>
    <property type="match status" value="1"/>
</dbReference>
<evidence type="ECO:0000256" key="3">
    <source>
        <dbReference type="HAMAP-Rule" id="MF_02071"/>
    </source>
</evidence>
<protein>
    <recommendedName>
        <fullName evidence="3">Probable endolytic peptidoglycan transglycosylase RlpA</fullName>
        <ecNumber evidence="3">4.2.2.-</ecNumber>
    </recommendedName>
</protein>
<dbReference type="SUPFAM" id="SSF50685">
    <property type="entry name" value="Barwin-like endoglucanases"/>
    <property type="match status" value="1"/>
</dbReference>
<dbReference type="PANTHER" id="PTHR34183">
    <property type="entry name" value="ENDOLYTIC PEPTIDOGLYCAN TRANSGLYCOSYLASE RLPA"/>
    <property type="match status" value="1"/>
</dbReference>
<dbReference type="InterPro" id="IPR009009">
    <property type="entry name" value="RlpA-like_DPBB"/>
</dbReference>
<evidence type="ECO:0000256" key="5">
    <source>
        <dbReference type="SAM" id="MobiDB-lite"/>
    </source>
</evidence>
<proteinExistence type="inferred from homology"/>
<organism evidence="7 8">
    <name type="scientific">Pontibacter ruber</name>
    <dbReference type="NCBI Taxonomy" id="1343895"/>
    <lineage>
        <taxon>Bacteria</taxon>
        <taxon>Pseudomonadati</taxon>
        <taxon>Bacteroidota</taxon>
        <taxon>Cytophagia</taxon>
        <taxon>Cytophagales</taxon>
        <taxon>Hymenobacteraceae</taxon>
        <taxon>Pontibacter</taxon>
    </lineage>
</organism>
<dbReference type="EC" id="4.2.2.-" evidence="3"/>
<name>A0ABW5CTW3_9BACT</name>
<evidence type="ECO:0000313" key="8">
    <source>
        <dbReference type="Proteomes" id="UP001597374"/>
    </source>
</evidence>
<evidence type="ECO:0000256" key="1">
    <source>
        <dbReference type="ARBA" id="ARBA00023239"/>
    </source>
</evidence>
<feature type="signal peptide" evidence="3">
    <location>
        <begin position="1"/>
        <end position="22"/>
    </location>
</feature>
<comment type="function">
    <text evidence="3">Lytic transglycosylase with a strong preference for naked glycan strands that lack stem peptides.</text>
</comment>
<dbReference type="Proteomes" id="UP001597374">
    <property type="component" value="Unassembled WGS sequence"/>
</dbReference>
<reference evidence="8" key="1">
    <citation type="journal article" date="2019" name="Int. J. Syst. Evol. Microbiol.">
        <title>The Global Catalogue of Microorganisms (GCM) 10K type strain sequencing project: providing services to taxonomists for standard genome sequencing and annotation.</title>
        <authorList>
            <consortium name="The Broad Institute Genomics Platform"/>
            <consortium name="The Broad Institute Genome Sequencing Center for Infectious Disease"/>
            <person name="Wu L."/>
            <person name="Ma J."/>
        </authorList>
    </citation>
    <scope>NUCLEOTIDE SEQUENCE [LARGE SCALE GENOMIC DNA]</scope>
    <source>
        <strain evidence="8">CGMCC 4.1782</strain>
    </source>
</reference>
<keyword evidence="8" id="KW-1185">Reference proteome</keyword>
<dbReference type="InterPro" id="IPR034718">
    <property type="entry name" value="RlpA"/>
</dbReference>